<evidence type="ECO:0000313" key="2">
    <source>
        <dbReference type="EMBL" id="MDR6244595.1"/>
    </source>
</evidence>
<reference evidence="2 3" key="1">
    <citation type="submission" date="2023-07" db="EMBL/GenBank/DDBJ databases">
        <title>Genomic Encyclopedia of Type Strains, Phase IV (KMG-IV): sequencing the most valuable type-strain genomes for metagenomic binning, comparative biology and taxonomic classification.</title>
        <authorList>
            <person name="Goeker M."/>
        </authorList>
    </citation>
    <scope>NUCLEOTIDE SEQUENCE [LARGE SCALE GENOMIC DNA]</scope>
    <source>
        <strain evidence="2 3">DSM 22170</strain>
    </source>
</reference>
<comment type="caution">
    <text evidence="2">The sequence shown here is derived from an EMBL/GenBank/DDBJ whole genome shotgun (WGS) entry which is preliminary data.</text>
</comment>
<proteinExistence type="predicted"/>
<evidence type="ECO:0008006" key="4">
    <source>
        <dbReference type="Google" id="ProtNLM"/>
    </source>
</evidence>
<evidence type="ECO:0000256" key="1">
    <source>
        <dbReference type="SAM" id="MobiDB-lite"/>
    </source>
</evidence>
<feature type="compositionally biased region" description="Basic and acidic residues" evidence="1">
    <location>
        <begin position="74"/>
        <end position="84"/>
    </location>
</feature>
<dbReference type="Proteomes" id="UP001185028">
    <property type="component" value="Unassembled WGS sequence"/>
</dbReference>
<protein>
    <recommendedName>
        <fullName evidence="4">YfhD family protein</fullName>
    </recommendedName>
</protein>
<feature type="region of interest" description="Disordered" evidence="1">
    <location>
        <begin position="1"/>
        <end position="84"/>
    </location>
</feature>
<accession>A0ABU1J023</accession>
<feature type="compositionally biased region" description="Basic and acidic residues" evidence="1">
    <location>
        <begin position="46"/>
        <end position="62"/>
    </location>
</feature>
<keyword evidence="3" id="KW-1185">Reference proteome</keyword>
<name>A0ABU1J023_9BACL</name>
<organism evidence="2 3">
    <name type="scientific">Paenibacillus hunanensis</name>
    <dbReference type="NCBI Taxonomy" id="539262"/>
    <lineage>
        <taxon>Bacteria</taxon>
        <taxon>Bacillati</taxon>
        <taxon>Bacillota</taxon>
        <taxon>Bacilli</taxon>
        <taxon>Bacillales</taxon>
        <taxon>Paenibacillaceae</taxon>
        <taxon>Paenibacillus</taxon>
    </lineage>
</organism>
<dbReference type="EMBL" id="JAVDQH010000009">
    <property type="protein sequence ID" value="MDR6244595.1"/>
    <property type="molecule type" value="Genomic_DNA"/>
</dbReference>
<feature type="compositionally biased region" description="Basic and acidic residues" evidence="1">
    <location>
        <begin position="1"/>
        <end position="36"/>
    </location>
</feature>
<evidence type="ECO:0000313" key="3">
    <source>
        <dbReference type="Proteomes" id="UP001185028"/>
    </source>
</evidence>
<sequence length="84" mass="9810">MTEPRENNKIDHQDGKRDHAEQYPTDKESLFDRFESEQTVDALPVEDMKLEQREEKDGEHTKRSSSSQNAYPEGKSKDDSDIVR</sequence>
<dbReference type="RefSeq" id="WP_188776759.1">
    <property type="nucleotide sequence ID" value="NZ_BMMB01000007.1"/>
</dbReference>
<gene>
    <name evidence="2" type="ORF">JOC58_002492</name>
</gene>